<reference evidence="2 3" key="1">
    <citation type="submission" date="2019-03" db="EMBL/GenBank/DDBJ databases">
        <title>Genomic Encyclopedia of Archaeal and Bacterial Type Strains, Phase II (KMG-II): from individual species to whole genera.</title>
        <authorList>
            <person name="Goeker M."/>
        </authorList>
    </citation>
    <scope>NUCLEOTIDE SEQUENCE [LARGE SCALE GENOMIC DNA]</scope>
    <source>
        <strain evidence="2 3">DSM 45499</strain>
    </source>
</reference>
<dbReference type="EMBL" id="SOCP01000007">
    <property type="protein sequence ID" value="TDV49701.1"/>
    <property type="molecule type" value="Genomic_DNA"/>
</dbReference>
<gene>
    <name evidence="2" type="ORF">CLV71_10740</name>
</gene>
<evidence type="ECO:0000313" key="2">
    <source>
        <dbReference type="EMBL" id="TDV49701.1"/>
    </source>
</evidence>
<keyword evidence="3" id="KW-1185">Reference proteome</keyword>
<proteinExistence type="predicted"/>
<protein>
    <submittedName>
        <fullName evidence="2">Uncharacterized protein</fullName>
    </submittedName>
</protein>
<organism evidence="2 3">
    <name type="scientific">Actinophytocola oryzae</name>
    <dbReference type="NCBI Taxonomy" id="502181"/>
    <lineage>
        <taxon>Bacteria</taxon>
        <taxon>Bacillati</taxon>
        <taxon>Actinomycetota</taxon>
        <taxon>Actinomycetes</taxon>
        <taxon>Pseudonocardiales</taxon>
        <taxon>Pseudonocardiaceae</taxon>
    </lineage>
</organism>
<comment type="caution">
    <text evidence="2">The sequence shown here is derived from an EMBL/GenBank/DDBJ whole genome shotgun (WGS) entry which is preliminary data.</text>
</comment>
<dbReference type="AlphaFoldDB" id="A0A4V3FT27"/>
<name>A0A4V3FT27_9PSEU</name>
<feature type="chain" id="PRO_5020661442" evidence="1">
    <location>
        <begin position="35"/>
        <end position="126"/>
    </location>
</feature>
<keyword evidence="1" id="KW-0732">Signal</keyword>
<sequence length="126" mass="13257">MKSMSSWLRKASVGAVTVAAVLVASLLAVAPAQAAPSPGKADASWATVAAAPGEAGTRAICSPPTRLTTQAIWYDCTVFSGQYIQAWIVCSGYIYFSDLIGEGSWYIVGTCPPGTLRDDEGIIYYE</sequence>
<accession>A0A4V3FT27</accession>
<dbReference type="OrthoDB" id="3482644at2"/>
<evidence type="ECO:0000256" key="1">
    <source>
        <dbReference type="SAM" id="SignalP"/>
    </source>
</evidence>
<dbReference type="Proteomes" id="UP000294927">
    <property type="component" value="Unassembled WGS sequence"/>
</dbReference>
<dbReference type="RefSeq" id="WP_133904410.1">
    <property type="nucleotide sequence ID" value="NZ_SOCP01000007.1"/>
</dbReference>
<evidence type="ECO:0000313" key="3">
    <source>
        <dbReference type="Proteomes" id="UP000294927"/>
    </source>
</evidence>
<feature type="signal peptide" evidence="1">
    <location>
        <begin position="1"/>
        <end position="34"/>
    </location>
</feature>